<dbReference type="Proteomes" id="UP000622890">
    <property type="component" value="Unassembled WGS sequence"/>
</dbReference>
<feature type="signal peptide" evidence="2">
    <location>
        <begin position="1"/>
        <end position="25"/>
    </location>
</feature>
<accession>A0A934W9X4</accession>
<dbReference type="AlphaFoldDB" id="A0A934W9X4"/>
<sequence>MTFLARTLLAAWLAVSFAASSHAQATQTSASADEAMSSGEVRKIDRSAGKLTIKHGPLRNLGMGGMTMAFRVQDPAMLDAVQVGDRIRFVAEQPNGQLTVTRIEKQN</sequence>
<dbReference type="InterPro" id="IPR042230">
    <property type="entry name" value="CusF_sf"/>
</dbReference>
<name>A0A934W9X4_9BURK</name>
<proteinExistence type="predicted"/>
<comment type="caution">
    <text evidence="3">The sequence shown here is derived from an EMBL/GenBank/DDBJ whole genome shotgun (WGS) entry which is preliminary data.</text>
</comment>
<feature type="region of interest" description="Disordered" evidence="1">
    <location>
        <begin position="25"/>
        <end position="48"/>
    </location>
</feature>
<reference evidence="3" key="1">
    <citation type="submission" date="2021-01" db="EMBL/GenBank/DDBJ databases">
        <title>Genome sequence of strain Noviherbaspirillum sp. DKR-6.</title>
        <authorList>
            <person name="Chaudhary D.K."/>
        </authorList>
    </citation>
    <scope>NUCLEOTIDE SEQUENCE</scope>
    <source>
        <strain evidence="3">DKR-6</strain>
    </source>
</reference>
<protein>
    <submittedName>
        <fullName evidence="3">Copper-binding protein</fullName>
    </submittedName>
</protein>
<evidence type="ECO:0000313" key="4">
    <source>
        <dbReference type="Proteomes" id="UP000622890"/>
    </source>
</evidence>
<evidence type="ECO:0000313" key="3">
    <source>
        <dbReference type="EMBL" id="MBK4738823.1"/>
    </source>
</evidence>
<gene>
    <name evidence="3" type="ORF">JJB74_29785</name>
</gene>
<organism evidence="3 4">
    <name type="scientific">Noviherbaspirillum pedocola</name>
    <dbReference type="NCBI Taxonomy" id="2801341"/>
    <lineage>
        <taxon>Bacteria</taxon>
        <taxon>Pseudomonadati</taxon>
        <taxon>Pseudomonadota</taxon>
        <taxon>Betaproteobacteria</taxon>
        <taxon>Burkholderiales</taxon>
        <taxon>Oxalobacteraceae</taxon>
        <taxon>Noviherbaspirillum</taxon>
    </lineage>
</organism>
<dbReference type="Pfam" id="PF11604">
    <property type="entry name" value="CusF_Ec"/>
    <property type="match status" value="1"/>
</dbReference>
<dbReference type="EMBL" id="JAEPBG010000027">
    <property type="protein sequence ID" value="MBK4738823.1"/>
    <property type="molecule type" value="Genomic_DNA"/>
</dbReference>
<feature type="chain" id="PRO_5037649118" evidence="2">
    <location>
        <begin position="26"/>
        <end position="107"/>
    </location>
</feature>
<evidence type="ECO:0000256" key="2">
    <source>
        <dbReference type="SAM" id="SignalP"/>
    </source>
</evidence>
<keyword evidence="4" id="KW-1185">Reference proteome</keyword>
<dbReference type="InterPro" id="IPR021647">
    <property type="entry name" value="CusF_Ec"/>
</dbReference>
<keyword evidence="2" id="KW-0732">Signal</keyword>
<evidence type="ECO:0000256" key="1">
    <source>
        <dbReference type="SAM" id="MobiDB-lite"/>
    </source>
</evidence>
<dbReference type="Gene3D" id="2.40.50.320">
    <property type="entry name" value="Copper binding periplasmic protein CusF"/>
    <property type="match status" value="1"/>
</dbReference>